<dbReference type="PANTHER" id="PTHR46705:SF13">
    <property type="entry name" value="DOMAIN OF UNKNOWN FUNCTION DB DOMAIN-CONTAINING PROTEIN"/>
    <property type="match status" value="1"/>
</dbReference>
<evidence type="ECO:0000259" key="2">
    <source>
        <dbReference type="Pfam" id="PF01682"/>
    </source>
</evidence>
<dbReference type="WBParaSite" id="MBELARI_LOCUS19566">
    <property type="protein sequence ID" value="MBELARI_LOCUS19566"/>
    <property type="gene ID" value="MBELARI_LOCUS19566"/>
</dbReference>
<accession>A0AAF3EZD1</accession>
<keyword evidence="1" id="KW-0732">Signal</keyword>
<evidence type="ECO:0000313" key="4">
    <source>
        <dbReference type="WBParaSite" id="MBELARI_LOCUS19566"/>
    </source>
</evidence>
<organism evidence="3 4">
    <name type="scientific">Mesorhabditis belari</name>
    <dbReference type="NCBI Taxonomy" id="2138241"/>
    <lineage>
        <taxon>Eukaryota</taxon>
        <taxon>Metazoa</taxon>
        <taxon>Ecdysozoa</taxon>
        <taxon>Nematoda</taxon>
        <taxon>Chromadorea</taxon>
        <taxon>Rhabditida</taxon>
        <taxon>Rhabditina</taxon>
        <taxon>Rhabditomorpha</taxon>
        <taxon>Rhabditoidea</taxon>
        <taxon>Rhabditidae</taxon>
        <taxon>Mesorhabditinae</taxon>
        <taxon>Mesorhabditis</taxon>
    </lineage>
</organism>
<reference evidence="4" key="1">
    <citation type="submission" date="2024-02" db="UniProtKB">
        <authorList>
            <consortium name="WormBaseParasite"/>
        </authorList>
    </citation>
    <scope>IDENTIFICATION</scope>
</reference>
<evidence type="ECO:0000313" key="3">
    <source>
        <dbReference type="Proteomes" id="UP000887575"/>
    </source>
</evidence>
<name>A0AAF3EZD1_9BILA</name>
<dbReference type="InterPro" id="IPR002602">
    <property type="entry name" value="DB"/>
</dbReference>
<dbReference type="AlphaFoldDB" id="A0AAF3EZD1"/>
<dbReference type="Pfam" id="PF01682">
    <property type="entry name" value="DB"/>
    <property type="match status" value="1"/>
</dbReference>
<proteinExistence type="predicted"/>
<evidence type="ECO:0000256" key="1">
    <source>
        <dbReference type="SAM" id="SignalP"/>
    </source>
</evidence>
<protein>
    <recommendedName>
        <fullName evidence="2">Domain of unknown function DB domain-containing protein</fullName>
    </recommendedName>
</protein>
<sequence length="144" mass="16719">MLIFLTISFFFLLQFVHCTPNDKLRECCETLPGIDQECAQKFCDFHNINSLMVVPFISMCGPRGDTGKQVWKCLSSKHDHTQCCRNQGVLPFCLPFCKADTTVPNDLPKYGICIQEFEKYRKCFRTYIQHNGAYHENYLDGDEE</sequence>
<feature type="domain" description="Domain of unknown function DB" evidence="2">
    <location>
        <begin position="27"/>
        <end position="124"/>
    </location>
</feature>
<keyword evidence="3" id="KW-1185">Reference proteome</keyword>
<feature type="signal peptide" evidence="1">
    <location>
        <begin position="1"/>
        <end position="18"/>
    </location>
</feature>
<feature type="chain" id="PRO_5042281550" description="Domain of unknown function DB domain-containing protein" evidence="1">
    <location>
        <begin position="19"/>
        <end position="144"/>
    </location>
</feature>
<dbReference type="PANTHER" id="PTHR46705">
    <property type="entry name" value="PROTEIN CBG09805"/>
    <property type="match status" value="1"/>
</dbReference>
<dbReference type="Proteomes" id="UP000887575">
    <property type="component" value="Unassembled WGS sequence"/>
</dbReference>